<proteinExistence type="predicted"/>
<feature type="compositionally biased region" description="Low complexity" evidence="4">
    <location>
        <begin position="315"/>
        <end position="354"/>
    </location>
</feature>
<dbReference type="Pfam" id="PF09712">
    <property type="entry name" value="PHA_synth_III_E"/>
    <property type="match status" value="1"/>
</dbReference>
<sequence length="369" mass="40376">MHEDAPMADPANDFIRDYQTLAQQSWDAWTRQLQQQQQPQPAVNPFFTPPPAPAPASGNDTLERTLAGLKGYFDWMQSAAASGAAAQPVDWRQQLQQLFGGASQPFAQAFGGIDSAGAEGFSRQWQSWLQAARHSGFGDLPGAQGPIPAFGLNREQQMQQQAMSAAVLASIQASARYQALIQRASQQGMQRLQDKLAEHAEPGRQIDSLKALYDLWVDSAEEAYAEVALSDEFREAYAEMVNTQMRVRQMQQQQTEQMCQQLGVPTRTEVSSLGERVQALRREFRASQTPADHADEITVLRRELAALKRQLADGATAAPPAKKTAARPSTPAAKKSVSKASAKAARTPAASKAKPGTASKFRTSQRKRK</sequence>
<evidence type="ECO:0000256" key="3">
    <source>
        <dbReference type="ARBA" id="ARBA00022752"/>
    </source>
</evidence>
<comment type="caution">
    <text evidence="5">The sequence shown here is derived from an EMBL/GenBank/DDBJ whole genome shotgun (WGS) entry which is preliminary data.</text>
</comment>
<evidence type="ECO:0000313" key="5">
    <source>
        <dbReference type="EMBL" id="MFC5581287.1"/>
    </source>
</evidence>
<keyword evidence="6" id="KW-1185">Reference proteome</keyword>
<protein>
    <recommendedName>
        <fullName evidence="2">Poly(3-hydroxyalkanoate) polymerase subunit PhaE</fullName>
    </recommendedName>
</protein>
<feature type="compositionally biased region" description="Low complexity" evidence="4">
    <location>
        <begin position="32"/>
        <end position="46"/>
    </location>
</feature>
<dbReference type="Proteomes" id="UP001596111">
    <property type="component" value="Unassembled WGS sequence"/>
</dbReference>
<organism evidence="5 6">
    <name type="scientific">Rhodanobacter terrae</name>
    <dbReference type="NCBI Taxonomy" id="418647"/>
    <lineage>
        <taxon>Bacteria</taxon>
        <taxon>Pseudomonadati</taxon>
        <taxon>Pseudomonadota</taxon>
        <taxon>Gammaproteobacteria</taxon>
        <taxon>Lysobacterales</taxon>
        <taxon>Rhodanobacteraceae</taxon>
        <taxon>Rhodanobacter</taxon>
    </lineage>
</organism>
<dbReference type="InterPro" id="IPR010123">
    <property type="entry name" value="PHA_synth_III_E"/>
</dbReference>
<feature type="region of interest" description="Disordered" evidence="4">
    <location>
        <begin position="312"/>
        <end position="369"/>
    </location>
</feature>
<name>A0ABW0SWQ0_9GAMM</name>
<accession>A0ABW0SWQ0</accession>
<dbReference type="RefSeq" id="WP_377326467.1">
    <property type="nucleotide sequence ID" value="NZ_JBHSNG010000007.1"/>
</dbReference>
<comment type="pathway">
    <text evidence="1">Biopolymer metabolism; poly-(R)-3-hydroxybutanoate biosynthesis.</text>
</comment>
<feature type="region of interest" description="Disordered" evidence="4">
    <location>
        <begin position="32"/>
        <end position="61"/>
    </location>
</feature>
<evidence type="ECO:0000313" key="6">
    <source>
        <dbReference type="Proteomes" id="UP001596111"/>
    </source>
</evidence>
<keyword evidence="3" id="KW-0583">PHB biosynthesis</keyword>
<reference evidence="6" key="1">
    <citation type="journal article" date="2019" name="Int. J. Syst. Evol. Microbiol.">
        <title>The Global Catalogue of Microorganisms (GCM) 10K type strain sequencing project: providing services to taxonomists for standard genome sequencing and annotation.</title>
        <authorList>
            <consortium name="The Broad Institute Genomics Platform"/>
            <consortium name="The Broad Institute Genome Sequencing Center for Infectious Disease"/>
            <person name="Wu L."/>
            <person name="Ma J."/>
        </authorList>
    </citation>
    <scope>NUCLEOTIDE SEQUENCE [LARGE SCALE GENOMIC DNA]</scope>
    <source>
        <strain evidence="6">CGMCC 1.13587</strain>
    </source>
</reference>
<evidence type="ECO:0000256" key="1">
    <source>
        <dbReference type="ARBA" id="ARBA00004683"/>
    </source>
</evidence>
<gene>
    <name evidence="5" type="ORF">ACFPPB_09220</name>
</gene>
<evidence type="ECO:0000256" key="4">
    <source>
        <dbReference type="SAM" id="MobiDB-lite"/>
    </source>
</evidence>
<evidence type="ECO:0000256" key="2">
    <source>
        <dbReference type="ARBA" id="ARBA00019066"/>
    </source>
</evidence>
<dbReference type="EMBL" id="JBHSNG010000007">
    <property type="protein sequence ID" value="MFC5581287.1"/>
    <property type="molecule type" value="Genomic_DNA"/>
</dbReference>